<dbReference type="SUPFAM" id="SSF52091">
    <property type="entry name" value="SpoIIaa-like"/>
    <property type="match status" value="1"/>
</dbReference>
<reference evidence="2" key="1">
    <citation type="submission" date="2021-01" db="EMBL/GenBank/DDBJ databases">
        <title>Whole genome shotgun sequence of Actinoplanes capillaceus NBRC 16408.</title>
        <authorList>
            <person name="Komaki H."/>
            <person name="Tamura T."/>
        </authorList>
    </citation>
    <scope>NUCLEOTIDE SEQUENCE [LARGE SCALE GENOMIC DNA]</scope>
    <source>
        <strain evidence="2">NBRC 16408</strain>
    </source>
</reference>
<evidence type="ECO:0000259" key="1">
    <source>
        <dbReference type="PROSITE" id="PS50801"/>
    </source>
</evidence>
<evidence type="ECO:0000313" key="2">
    <source>
        <dbReference type="EMBL" id="GID42728.1"/>
    </source>
</evidence>
<sequence>MERKDDLNTVRIEERGGAAVVAIRGRIDATSARLLRDALAWAVSCHERVVVDLSRAVYIDRAGLSVLIAAQDRANTRTVQLCFTAPSPRLLSSLCELRAAQVLTAAEPAAARPEPQPGGFTLPRPSAALRFAVPAST</sequence>
<comment type="caution">
    <text evidence="2">The sequence shown here is derived from an EMBL/GenBank/DDBJ whole genome shotgun (WGS) entry which is preliminary data.</text>
</comment>
<dbReference type="InterPro" id="IPR002645">
    <property type="entry name" value="STAS_dom"/>
</dbReference>
<protein>
    <recommendedName>
        <fullName evidence="1">STAS domain-containing protein</fullName>
    </recommendedName>
</protein>
<dbReference type="Pfam" id="PF01740">
    <property type="entry name" value="STAS"/>
    <property type="match status" value="1"/>
</dbReference>
<gene>
    <name evidence="2" type="ORF">Aca07nite_00030</name>
</gene>
<feature type="domain" description="STAS" evidence="1">
    <location>
        <begin position="8"/>
        <end position="94"/>
    </location>
</feature>
<dbReference type="EMBL" id="BOMF01000001">
    <property type="protein sequence ID" value="GID42728.1"/>
    <property type="molecule type" value="Genomic_DNA"/>
</dbReference>
<dbReference type="CDD" id="cd07043">
    <property type="entry name" value="STAS_anti-anti-sigma_factors"/>
    <property type="match status" value="1"/>
</dbReference>
<dbReference type="Gene3D" id="3.30.750.24">
    <property type="entry name" value="STAS domain"/>
    <property type="match status" value="1"/>
</dbReference>
<accession>A0ABQ3W979</accession>
<dbReference type="InterPro" id="IPR036513">
    <property type="entry name" value="STAS_dom_sf"/>
</dbReference>
<organism evidence="2">
    <name type="scientific">Actinoplanes campanulatus</name>
    <dbReference type="NCBI Taxonomy" id="113559"/>
    <lineage>
        <taxon>Bacteria</taxon>
        <taxon>Bacillati</taxon>
        <taxon>Actinomycetota</taxon>
        <taxon>Actinomycetes</taxon>
        <taxon>Micromonosporales</taxon>
        <taxon>Micromonosporaceae</taxon>
        <taxon>Actinoplanes</taxon>
    </lineage>
</organism>
<dbReference type="PROSITE" id="PS50801">
    <property type="entry name" value="STAS"/>
    <property type="match status" value="1"/>
</dbReference>
<dbReference type="PANTHER" id="PTHR33495:SF2">
    <property type="entry name" value="ANTI-SIGMA FACTOR ANTAGONIST TM_1081-RELATED"/>
    <property type="match status" value="1"/>
</dbReference>
<proteinExistence type="predicted"/>
<name>A0ABQ3W979_9ACTN</name>
<dbReference type="RefSeq" id="WP_204293353.1">
    <property type="nucleotide sequence ID" value="NZ_BAAAGQ010000008.1"/>
</dbReference>
<dbReference type="PANTHER" id="PTHR33495">
    <property type="entry name" value="ANTI-SIGMA FACTOR ANTAGONIST TM_1081-RELATED-RELATED"/>
    <property type="match status" value="1"/>
</dbReference>